<dbReference type="InterPro" id="IPR006707">
    <property type="entry name" value="T7SS_EccD"/>
</dbReference>
<organism evidence="9 10">
    <name type="scientific">Catenulispora acidiphila (strain DSM 44928 / JCM 14897 / NBRC 102108 / NRRL B-24433 / ID139908)</name>
    <dbReference type="NCBI Taxonomy" id="479433"/>
    <lineage>
        <taxon>Bacteria</taxon>
        <taxon>Bacillati</taxon>
        <taxon>Actinomycetota</taxon>
        <taxon>Actinomycetes</taxon>
        <taxon>Catenulisporales</taxon>
        <taxon>Catenulisporaceae</taxon>
        <taxon>Catenulispora</taxon>
    </lineage>
</organism>
<name>C7Q651_CATAD</name>
<evidence type="ECO:0000256" key="1">
    <source>
        <dbReference type="ARBA" id="ARBA00004651"/>
    </source>
</evidence>
<feature type="transmembrane region" description="Helical" evidence="7">
    <location>
        <begin position="254"/>
        <end position="275"/>
    </location>
</feature>
<evidence type="ECO:0000256" key="6">
    <source>
        <dbReference type="ARBA" id="ARBA00023136"/>
    </source>
</evidence>
<reference evidence="9 10" key="1">
    <citation type="journal article" date="2009" name="Stand. Genomic Sci.">
        <title>Complete genome sequence of Catenulispora acidiphila type strain (ID 139908).</title>
        <authorList>
            <person name="Copeland A."/>
            <person name="Lapidus A."/>
            <person name="Glavina Del Rio T."/>
            <person name="Nolan M."/>
            <person name="Lucas S."/>
            <person name="Chen F."/>
            <person name="Tice H."/>
            <person name="Cheng J.F."/>
            <person name="Bruce D."/>
            <person name="Goodwin L."/>
            <person name="Pitluck S."/>
            <person name="Mikhailova N."/>
            <person name="Pati A."/>
            <person name="Ivanova N."/>
            <person name="Mavromatis K."/>
            <person name="Chen A."/>
            <person name="Palaniappan K."/>
            <person name="Chain P."/>
            <person name="Land M."/>
            <person name="Hauser L."/>
            <person name="Chang Y.J."/>
            <person name="Jeffries C.D."/>
            <person name="Chertkov O."/>
            <person name="Brettin T."/>
            <person name="Detter J.C."/>
            <person name="Han C."/>
            <person name="Ali Z."/>
            <person name="Tindall B.J."/>
            <person name="Goker M."/>
            <person name="Bristow J."/>
            <person name="Eisen J.A."/>
            <person name="Markowitz V."/>
            <person name="Hugenholtz P."/>
            <person name="Kyrpides N.C."/>
            <person name="Klenk H.P."/>
        </authorList>
    </citation>
    <scope>NUCLEOTIDE SEQUENCE [LARGE SCALE GENOMIC DNA]</scope>
    <source>
        <strain evidence="10">DSM 44928 / JCM 14897 / NBRC 102108 / NRRL B-24433 / ID139908</strain>
    </source>
</reference>
<keyword evidence="10" id="KW-1185">Reference proteome</keyword>
<keyword evidence="6 7" id="KW-0472">Membrane</keyword>
<feature type="transmembrane region" description="Helical" evidence="7">
    <location>
        <begin position="224"/>
        <end position="247"/>
    </location>
</feature>
<dbReference type="GO" id="GO:0005886">
    <property type="term" value="C:plasma membrane"/>
    <property type="evidence" value="ECO:0007669"/>
    <property type="project" value="UniProtKB-SubCell"/>
</dbReference>
<dbReference type="STRING" id="479433.Caci_3148"/>
<sequence length="484" mass="48959" precursor="true">MAASHGSGAGALTMASSASAGEASAPNRMTWARRATVVSPRARVDVALPVQSTFAELVPELVRLSDAQRHIGPGHTGWVLTRLGGAPIAPELTVAASGLRDGDVLYLVPRERQGAPLLFDDVVDAIASASERSDGAWRPSTAHRVGAAAGAVALAGATMLLFALLSGKAAAPAVLGGALIALLAAGGVLARLAHDRRAAIACVAAGLPAAVMAGVSAAPPHQLWPLHGGSAALGLAALAVYGAVAIVTVKHYSAWFGALAGAAVLGGGTAAVVGLADVTAAHAGVVLAVFATALAAGAPILSMRLGRLPLPRVPSDITAFRENEEPTLGPDVLDQTTTAQRMLTGLLAALGLSAVSGAVAALKAPGTWPVVFVSLLSVVWMLRSRAYTDTVQRVLLVGSGLAALTWLAGSLVVRHEQALLLAGVSVLALAGLGCFVYARHAGQGRHSPYWTRFMDVAEFLSVVALLPIAGVALGVYQHLGHIKH</sequence>
<comment type="similarity">
    <text evidence="2">Belongs to the EccD/Snm4 family.</text>
</comment>
<keyword evidence="4 7" id="KW-0812">Transmembrane</keyword>
<evidence type="ECO:0000313" key="9">
    <source>
        <dbReference type="EMBL" id="ACU72057.1"/>
    </source>
</evidence>
<dbReference type="Pfam" id="PF08817">
    <property type="entry name" value="YukD"/>
    <property type="match status" value="1"/>
</dbReference>
<dbReference type="Gene3D" id="3.10.20.90">
    <property type="entry name" value="Phosphatidylinositol 3-kinase Catalytic Subunit, Chain A, domain 1"/>
    <property type="match status" value="1"/>
</dbReference>
<dbReference type="InParanoid" id="C7Q651"/>
<feature type="transmembrane region" description="Helical" evidence="7">
    <location>
        <begin position="459"/>
        <end position="479"/>
    </location>
</feature>
<keyword evidence="5 7" id="KW-1133">Transmembrane helix</keyword>
<feature type="transmembrane region" description="Helical" evidence="7">
    <location>
        <begin position="281"/>
        <end position="302"/>
    </location>
</feature>
<accession>C7Q651</accession>
<dbReference type="RefSeq" id="WP_012787350.1">
    <property type="nucleotide sequence ID" value="NC_013131.1"/>
</dbReference>
<protein>
    <submittedName>
        <fullName evidence="9">Secretion protein snm4</fullName>
    </submittedName>
</protein>
<comment type="subcellular location">
    <subcellularLocation>
        <location evidence="1">Cell membrane</location>
        <topology evidence="1">Multi-pass membrane protein</topology>
    </subcellularLocation>
</comment>
<feature type="transmembrane region" description="Helical" evidence="7">
    <location>
        <begin position="145"/>
        <end position="165"/>
    </location>
</feature>
<dbReference type="NCBIfam" id="TIGR03920">
    <property type="entry name" value="T7SS_EccD"/>
    <property type="match status" value="1"/>
</dbReference>
<proteinExistence type="inferred from homology"/>
<evidence type="ECO:0000256" key="2">
    <source>
        <dbReference type="ARBA" id="ARBA00006162"/>
    </source>
</evidence>
<feature type="transmembrane region" description="Helical" evidence="7">
    <location>
        <begin position="342"/>
        <end position="360"/>
    </location>
</feature>
<dbReference type="InterPro" id="IPR044049">
    <property type="entry name" value="EccD_transm"/>
</dbReference>
<feature type="transmembrane region" description="Helical" evidence="7">
    <location>
        <begin position="419"/>
        <end position="438"/>
    </location>
</feature>
<dbReference type="HOGENOM" id="CLU_028325_1_0_11"/>
<dbReference type="EMBL" id="CP001700">
    <property type="protein sequence ID" value="ACU72057.1"/>
    <property type="molecule type" value="Genomic_DNA"/>
</dbReference>
<feature type="transmembrane region" description="Helical" evidence="7">
    <location>
        <begin position="171"/>
        <end position="192"/>
    </location>
</feature>
<dbReference type="InterPro" id="IPR024962">
    <property type="entry name" value="YukD-like"/>
</dbReference>
<evidence type="ECO:0000256" key="7">
    <source>
        <dbReference type="SAM" id="Phobius"/>
    </source>
</evidence>
<dbReference type="AlphaFoldDB" id="C7Q651"/>
<feature type="transmembrane region" description="Helical" evidence="7">
    <location>
        <begin position="366"/>
        <end position="382"/>
    </location>
</feature>
<feature type="transmembrane region" description="Helical" evidence="7">
    <location>
        <begin position="394"/>
        <end position="413"/>
    </location>
</feature>
<gene>
    <name evidence="9" type="ordered locus">Caci_3148</name>
</gene>
<dbReference type="Pfam" id="PF19053">
    <property type="entry name" value="EccD"/>
    <property type="match status" value="1"/>
</dbReference>
<dbReference type="KEGG" id="cai:Caci_3148"/>
<feature type="domain" description="EccD-like transmembrane" evidence="8">
    <location>
        <begin position="143"/>
        <end position="479"/>
    </location>
</feature>
<evidence type="ECO:0000256" key="5">
    <source>
        <dbReference type="ARBA" id="ARBA00022989"/>
    </source>
</evidence>
<evidence type="ECO:0000256" key="4">
    <source>
        <dbReference type="ARBA" id="ARBA00022692"/>
    </source>
</evidence>
<evidence type="ECO:0000256" key="3">
    <source>
        <dbReference type="ARBA" id="ARBA00022475"/>
    </source>
</evidence>
<evidence type="ECO:0000259" key="8">
    <source>
        <dbReference type="Pfam" id="PF19053"/>
    </source>
</evidence>
<keyword evidence="3" id="KW-1003">Cell membrane</keyword>
<dbReference type="Proteomes" id="UP000000851">
    <property type="component" value="Chromosome"/>
</dbReference>
<dbReference type="eggNOG" id="ENOG502ZAY5">
    <property type="taxonomic scope" value="Bacteria"/>
</dbReference>
<dbReference type="PIRSF" id="PIRSF017804">
    <property type="entry name" value="Secretion_EccD1"/>
    <property type="match status" value="1"/>
</dbReference>
<feature type="transmembrane region" description="Helical" evidence="7">
    <location>
        <begin position="199"/>
        <end position="218"/>
    </location>
</feature>
<evidence type="ECO:0000313" key="10">
    <source>
        <dbReference type="Proteomes" id="UP000000851"/>
    </source>
</evidence>